<evidence type="ECO:0000313" key="2">
    <source>
        <dbReference type="EMBL" id="GFG71464.1"/>
    </source>
</evidence>
<keyword evidence="3" id="KW-1185">Reference proteome</keyword>
<evidence type="ECO:0000313" key="3">
    <source>
        <dbReference type="Proteomes" id="UP000465263"/>
    </source>
</evidence>
<dbReference type="EMBL" id="BLKV01000002">
    <property type="protein sequence ID" value="GFG71464.1"/>
    <property type="molecule type" value="Genomic_DNA"/>
</dbReference>
<dbReference type="Gene3D" id="1.10.10.2480">
    <property type="match status" value="1"/>
</dbReference>
<gene>
    <name evidence="2" type="ORF">MSEN_31840</name>
</gene>
<evidence type="ECO:0000259" key="1">
    <source>
        <dbReference type="Pfam" id="PF04760"/>
    </source>
</evidence>
<dbReference type="RefSeq" id="WP_163705476.1">
    <property type="nucleotide sequence ID" value="NZ_BLKV01000002.1"/>
</dbReference>
<dbReference type="AlphaFoldDB" id="A0A7I9XNE3"/>
<reference evidence="2 3" key="1">
    <citation type="journal article" date="2019" name="Emerg. Microbes Infect.">
        <title>Comprehensive subspecies identification of 175 nontuberculous mycobacteria species based on 7547 genomic profiles.</title>
        <authorList>
            <person name="Matsumoto Y."/>
            <person name="Kinjo T."/>
            <person name="Motooka D."/>
            <person name="Nabeya D."/>
            <person name="Jung N."/>
            <person name="Uechi K."/>
            <person name="Horii T."/>
            <person name="Iida T."/>
            <person name="Fujita J."/>
            <person name="Nakamura S."/>
        </authorList>
    </citation>
    <scope>NUCLEOTIDE SEQUENCE [LARGE SCALE GENOMIC DNA]</scope>
    <source>
        <strain evidence="2 3">JCM 16017</strain>
    </source>
</reference>
<organism evidence="2 3">
    <name type="scientific">Mycolicibacter senuensis</name>
    <dbReference type="NCBI Taxonomy" id="386913"/>
    <lineage>
        <taxon>Bacteria</taxon>
        <taxon>Bacillati</taxon>
        <taxon>Actinomycetota</taxon>
        <taxon>Actinomycetes</taxon>
        <taxon>Mycobacteriales</taxon>
        <taxon>Mycobacteriaceae</taxon>
        <taxon>Mycolicibacter</taxon>
    </lineage>
</organism>
<dbReference type="InterPro" id="IPR006847">
    <property type="entry name" value="IF2_N"/>
</dbReference>
<dbReference type="Proteomes" id="UP000465263">
    <property type="component" value="Unassembled WGS sequence"/>
</dbReference>
<name>A0A7I9XNE3_9MYCO</name>
<sequence length="221" mass="24490">MAQSKARVHELAVEFDVTAKDILVLLSAWGEFVKSASSTVEAPLARRVREHYAARPPIAARDYGVSAGPSRPVVRDDNGFGAAVERARRQSRRTSPGSHKPGEIETALFRCVIDPTRTRRGGYSPEDRDRVERLLRRWLETWLDDMVEWIRVSGGQHPHIAAKLCAAGLTPADAELRLGYGRIDPTRDTIIHRVIKGTLGIKDAASQVREYRRSQSATGSG</sequence>
<feature type="domain" description="Translation initiation factor IF-2 N-terminal" evidence="1">
    <location>
        <begin position="4"/>
        <end position="53"/>
    </location>
</feature>
<accession>A0A7I9XNE3</accession>
<proteinExistence type="predicted"/>
<protein>
    <recommendedName>
        <fullName evidence="1">Translation initiation factor IF-2 N-terminal domain-containing protein</fullName>
    </recommendedName>
</protein>
<dbReference type="Pfam" id="PF04760">
    <property type="entry name" value="IF2_N"/>
    <property type="match status" value="1"/>
</dbReference>
<comment type="caution">
    <text evidence="2">The sequence shown here is derived from an EMBL/GenBank/DDBJ whole genome shotgun (WGS) entry which is preliminary data.</text>
</comment>